<name>A0A645ETB4_9ZZZZ</name>
<accession>A0A645ETB4</accession>
<reference evidence="1" key="1">
    <citation type="submission" date="2019-08" db="EMBL/GenBank/DDBJ databases">
        <authorList>
            <person name="Kucharzyk K."/>
            <person name="Murdoch R.W."/>
            <person name="Higgins S."/>
            <person name="Loffler F."/>
        </authorList>
    </citation>
    <scope>NUCLEOTIDE SEQUENCE</scope>
</reference>
<protein>
    <submittedName>
        <fullName evidence="1">Uncharacterized protein</fullName>
    </submittedName>
</protein>
<dbReference type="EMBL" id="VSSQ01050580">
    <property type="protein sequence ID" value="MPN04660.1"/>
    <property type="molecule type" value="Genomic_DNA"/>
</dbReference>
<organism evidence="1">
    <name type="scientific">bioreactor metagenome</name>
    <dbReference type="NCBI Taxonomy" id="1076179"/>
    <lineage>
        <taxon>unclassified sequences</taxon>
        <taxon>metagenomes</taxon>
        <taxon>ecological metagenomes</taxon>
    </lineage>
</organism>
<sequence length="57" mass="6254">MITCNNDNMSASRTGNSIQKAIIELLSTIAGSTSVKDIARYQKHIDTVILYDILQPS</sequence>
<evidence type="ECO:0000313" key="1">
    <source>
        <dbReference type="EMBL" id="MPN04660.1"/>
    </source>
</evidence>
<proteinExistence type="predicted"/>
<comment type="caution">
    <text evidence="1">The sequence shown here is derived from an EMBL/GenBank/DDBJ whole genome shotgun (WGS) entry which is preliminary data.</text>
</comment>
<gene>
    <name evidence="1" type="ORF">SDC9_151905</name>
</gene>
<dbReference type="AlphaFoldDB" id="A0A645ETB4"/>